<proteinExistence type="predicted"/>
<dbReference type="Proteomes" id="UP001281761">
    <property type="component" value="Unassembled WGS sequence"/>
</dbReference>
<dbReference type="EMBL" id="JARBJD010000220">
    <property type="protein sequence ID" value="KAK2946753.1"/>
    <property type="molecule type" value="Genomic_DNA"/>
</dbReference>
<evidence type="ECO:0000313" key="4">
    <source>
        <dbReference type="Proteomes" id="UP001281761"/>
    </source>
</evidence>
<protein>
    <submittedName>
        <fullName evidence="1">Uncharacterized protein</fullName>
    </submittedName>
</protein>
<evidence type="ECO:0000313" key="3">
    <source>
        <dbReference type="EMBL" id="KAK2959281.1"/>
    </source>
</evidence>
<dbReference type="EMBL" id="JARBJD010000452">
    <property type="protein sequence ID" value="KAK2941897.1"/>
    <property type="molecule type" value="Genomic_DNA"/>
</dbReference>
<evidence type="ECO:0000313" key="1">
    <source>
        <dbReference type="EMBL" id="KAK2941897.1"/>
    </source>
</evidence>
<keyword evidence="4" id="KW-1185">Reference proteome</keyword>
<name>A0ABQ9WQX4_9EUKA</name>
<reference evidence="1 4" key="1">
    <citation type="journal article" date="2022" name="bioRxiv">
        <title>Genomics of Preaxostyla Flagellates Illuminates Evolutionary Transitions and the Path Towards Mitochondrial Loss.</title>
        <authorList>
            <person name="Novak L.V.F."/>
            <person name="Treitli S.C."/>
            <person name="Pyrih J."/>
            <person name="Halakuc P."/>
            <person name="Pipaliya S.V."/>
            <person name="Vacek V."/>
            <person name="Brzon O."/>
            <person name="Soukal P."/>
            <person name="Eme L."/>
            <person name="Dacks J.B."/>
            <person name="Karnkowska A."/>
            <person name="Elias M."/>
            <person name="Hampl V."/>
        </authorList>
    </citation>
    <scope>NUCLEOTIDE SEQUENCE [LARGE SCALE GENOMIC DNA]</scope>
    <source>
        <strain evidence="1">NAU3</strain>
        <tissue evidence="1">Gut</tissue>
    </source>
</reference>
<accession>A0ABQ9WQX4</accession>
<dbReference type="EMBL" id="JARBJD010000031">
    <property type="protein sequence ID" value="KAK2959281.1"/>
    <property type="molecule type" value="Genomic_DNA"/>
</dbReference>
<evidence type="ECO:0000313" key="2">
    <source>
        <dbReference type="EMBL" id="KAK2946753.1"/>
    </source>
</evidence>
<comment type="caution">
    <text evidence="1">The sequence shown here is derived from an EMBL/GenBank/DDBJ whole genome shotgun (WGS) entry which is preliminary data.</text>
</comment>
<gene>
    <name evidence="2" type="ORF">BLNAU_18349</name>
    <name evidence="1" type="ORF">BLNAU_23183</name>
    <name evidence="3" type="ORF">BLNAU_5839</name>
</gene>
<organism evidence="1 4">
    <name type="scientific">Blattamonas nauphoetae</name>
    <dbReference type="NCBI Taxonomy" id="2049346"/>
    <lineage>
        <taxon>Eukaryota</taxon>
        <taxon>Metamonada</taxon>
        <taxon>Preaxostyla</taxon>
        <taxon>Oxymonadida</taxon>
        <taxon>Blattamonas</taxon>
    </lineage>
</organism>
<sequence>MIIYVFIQHMTTWANLSMVQPNIHLFECTEVLIAPHEVYSRDMSKHLFSPSTPVTFDLYGSDGCPEWLKEEGGEERGCRAITTSNDAVNVFLR</sequence>